<comment type="caution">
    <text evidence="11">The sequence shown here is derived from an EMBL/GenBank/DDBJ whole genome shotgun (WGS) entry which is preliminary data.</text>
</comment>
<feature type="domain" description="GIY-YIG" evidence="9">
    <location>
        <begin position="18"/>
        <end position="97"/>
    </location>
</feature>
<keyword evidence="4 7" id="KW-0267">Excision nuclease</keyword>
<dbReference type="Pfam" id="PF08459">
    <property type="entry name" value="UvrC_RNaseH_dom"/>
    <property type="match status" value="1"/>
</dbReference>
<organism evidence="11 12">
    <name type="scientific">Thermonema lapsum</name>
    <dbReference type="NCBI Taxonomy" id="28195"/>
    <lineage>
        <taxon>Bacteria</taxon>
        <taxon>Pseudomonadati</taxon>
        <taxon>Bacteroidota</taxon>
        <taxon>Cytophagia</taxon>
        <taxon>Cytophagales</taxon>
        <taxon>Thermonemataceae</taxon>
        <taxon>Thermonema</taxon>
    </lineage>
</organism>
<dbReference type="PANTHER" id="PTHR30562:SF1">
    <property type="entry name" value="UVRABC SYSTEM PROTEIN C"/>
    <property type="match status" value="1"/>
</dbReference>
<keyword evidence="1 7" id="KW-0963">Cytoplasm</keyword>
<reference evidence="11 12" key="1">
    <citation type="submission" date="2020-03" db="EMBL/GenBank/DDBJ databases">
        <title>Genomic Encyclopedia of Type Strains, Phase IV (KMG-IV): sequencing the most valuable type-strain genomes for metagenomic binning, comparative biology and taxonomic classification.</title>
        <authorList>
            <person name="Goeker M."/>
        </authorList>
    </citation>
    <scope>NUCLEOTIDE SEQUENCE [LARGE SCALE GENOMIC DNA]</scope>
    <source>
        <strain evidence="11 12">DSM 5718</strain>
    </source>
</reference>
<evidence type="ECO:0000256" key="4">
    <source>
        <dbReference type="ARBA" id="ARBA00022881"/>
    </source>
</evidence>
<keyword evidence="2 7" id="KW-0227">DNA damage</keyword>
<dbReference type="Pfam" id="PF22920">
    <property type="entry name" value="UvrC_RNaseH"/>
    <property type="match status" value="1"/>
</dbReference>
<dbReference type="Pfam" id="PF14520">
    <property type="entry name" value="HHH_5"/>
    <property type="match status" value="1"/>
</dbReference>
<dbReference type="GO" id="GO:0009380">
    <property type="term" value="C:excinuclease repair complex"/>
    <property type="evidence" value="ECO:0007669"/>
    <property type="project" value="InterPro"/>
</dbReference>
<dbReference type="InterPro" id="IPR000305">
    <property type="entry name" value="GIY-YIG_endonuc"/>
</dbReference>
<dbReference type="AlphaFoldDB" id="A0A846MQ29"/>
<evidence type="ECO:0000256" key="2">
    <source>
        <dbReference type="ARBA" id="ARBA00022763"/>
    </source>
</evidence>
<evidence type="ECO:0000256" key="5">
    <source>
        <dbReference type="ARBA" id="ARBA00023204"/>
    </source>
</evidence>
<protein>
    <recommendedName>
        <fullName evidence="7">UvrABC system protein C</fullName>
        <shortName evidence="7">Protein UvrC</shortName>
    </recommendedName>
    <alternativeName>
        <fullName evidence="7">Excinuclease ABC subunit C</fullName>
    </alternativeName>
</protein>
<keyword evidence="5 7" id="KW-0234">DNA repair</keyword>
<accession>A0A846MQ29</accession>
<evidence type="ECO:0000256" key="6">
    <source>
        <dbReference type="ARBA" id="ARBA00023236"/>
    </source>
</evidence>
<dbReference type="InterPro" id="IPR036876">
    <property type="entry name" value="UVR_dom_sf"/>
</dbReference>
<dbReference type="InterPro" id="IPR038476">
    <property type="entry name" value="UvrC_RNase_H_dom_sf"/>
</dbReference>
<dbReference type="SUPFAM" id="SSF47781">
    <property type="entry name" value="RuvA domain 2-like"/>
    <property type="match status" value="1"/>
</dbReference>
<evidence type="ECO:0000313" key="12">
    <source>
        <dbReference type="Proteomes" id="UP000537126"/>
    </source>
</evidence>
<comment type="subcellular location">
    <subcellularLocation>
        <location evidence="7">Cytoplasm</location>
    </subcellularLocation>
</comment>
<dbReference type="EMBL" id="JAASRN010000001">
    <property type="protein sequence ID" value="NIK73482.1"/>
    <property type="molecule type" value="Genomic_DNA"/>
</dbReference>
<dbReference type="InterPro" id="IPR035901">
    <property type="entry name" value="GIY-YIG_endonuc_sf"/>
</dbReference>
<dbReference type="SUPFAM" id="SSF46600">
    <property type="entry name" value="C-terminal UvrC-binding domain of UvrB"/>
    <property type="match status" value="1"/>
</dbReference>
<keyword evidence="6 7" id="KW-0742">SOS response</keyword>
<comment type="subunit">
    <text evidence="7">Interacts with UvrB in an incision complex.</text>
</comment>
<dbReference type="InterPro" id="IPR001162">
    <property type="entry name" value="UvrC_RNase_H_dom"/>
</dbReference>
<dbReference type="FunFam" id="3.40.1440.10:FF:000001">
    <property type="entry name" value="UvrABC system protein C"/>
    <property type="match status" value="1"/>
</dbReference>
<evidence type="ECO:0000256" key="7">
    <source>
        <dbReference type="HAMAP-Rule" id="MF_00203"/>
    </source>
</evidence>
<evidence type="ECO:0000256" key="3">
    <source>
        <dbReference type="ARBA" id="ARBA00022769"/>
    </source>
</evidence>
<dbReference type="PROSITE" id="PS50164">
    <property type="entry name" value="GIY_YIG"/>
    <property type="match status" value="1"/>
</dbReference>
<dbReference type="RefSeq" id="WP_166918713.1">
    <property type="nucleotide sequence ID" value="NZ_JAASRN010000001.1"/>
</dbReference>
<comment type="similarity">
    <text evidence="7">Belongs to the UvrC family.</text>
</comment>
<proteinExistence type="inferred from homology"/>
<evidence type="ECO:0000256" key="8">
    <source>
        <dbReference type="SAM" id="Coils"/>
    </source>
</evidence>
<dbReference type="NCBIfam" id="TIGR00194">
    <property type="entry name" value="uvrC"/>
    <property type="match status" value="1"/>
</dbReference>
<evidence type="ECO:0000259" key="9">
    <source>
        <dbReference type="PROSITE" id="PS50164"/>
    </source>
</evidence>
<dbReference type="Gene3D" id="3.40.1440.10">
    <property type="entry name" value="GIY-YIG endonuclease"/>
    <property type="match status" value="1"/>
</dbReference>
<dbReference type="PANTHER" id="PTHR30562">
    <property type="entry name" value="UVRC/OXIDOREDUCTASE"/>
    <property type="match status" value="1"/>
</dbReference>
<dbReference type="Proteomes" id="UP000537126">
    <property type="component" value="Unassembled WGS sequence"/>
</dbReference>
<sequence>MSSTNKAHLEETLRLLPDEAGVYRFYDADGKLLYVGKAKSLRKRVRSYFKSPAQLNRKTQRLVQQIERIEYTVVPSEQDALLLENNLIKTHQPKYNILLKDDKTYPYICITKEDFPRVLTTRRIDQYMGEYFGPYAQPTAMYEVLDLLKQLFTIRSCHLPLTPSGIAQGKFAACLEYHIGNCQAPCEGKQSMEEYNADIEQVRHVLKGQIAEVKAFFEEKMRAAAADLRFEEAQFWKEKIEKLQVFQQKRTVINPKYGDLAVIVLNKPQAGKGYACFFYIRQGAIIHTETFAIQCPLEDTEAEIMERVYEQMKTKYRLSGQVPVLSNLEIHSEQLHTQVPQIGDKRRLIEMGLHNIYLLRKEELKKKAKKQEQENQALIELQDALQLPVLPRRIECFDNSNIQGQHPVASMVCFINGKPAKSEYRKFHIKTVQGPDDFASMREVVYRRYKRQLDEAGALPELIVIDGGKGQLNAALDALKELGLETQIPIIGIAKRLEEIYRPGDKYPLHLSKKSPALRLIQRLRDEAHRFAITFHRDKRSKESFESVLTQIPGVGQKTAQKLLQHFRSVQAIREATEEALVQVVGKSKAQQIYQFLHNTPQQDDE</sequence>
<dbReference type="PROSITE" id="PS50165">
    <property type="entry name" value="UVRC"/>
    <property type="match status" value="1"/>
</dbReference>
<dbReference type="Gene3D" id="1.10.150.20">
    <property type="entry name" value="5' to 3' exonuclease, C-terminal subdomain"/>
    <property type="match status" value="1"/>
</dbReference>
<dbReference type="GO" id="GO:0003677">
    <property type="term" value="F:DNA binding"/>
    <property type="evidence" value="ECO:0007669"/>
    <property type="project" value="UniProtKB-UniRule"/>
</dbReference>
<dbReference type="InterPro" id="IPR004791">
    <property type="entry name" value="UvrC"/>
</dbReference>
<keyword evidence="12" id="KW-1185">Reference proteome</keyword>
<evidence type="ECO:0000256" key="1">
    <source>
        <dbReference type="ARBA" id="ARBA00022490"/>
    </source>
</evidence>
<evidence type="ECO:0000313" key="11">
    <source>
        <dbReference type="EMBL" id="NIK73482.1"/>
    </source>
</evidence>
<dbReference type="GO" id="GO:0009432">
    <property type="term" value="P:SOS response"/>
    <property type="evidence" value="ECO:0007669"/>
    <property type="project" value="UniProtKB-UniRule"/>
</dbReference>
<evidence type="ECO:0000259" key="10">
    <source>
        <dbReference type="PROSITE" id="PS50165"/>
    </source>
</evidence>
<dbReference type="GO" id="GO:0006289">
    <property type="term" value="P:nucleotide-excision repair"/>
    <property type="evidence" value="ECO:0007669"/>
    <property type="project" value="UniProtKB-UniRule"/>
</dbReference>
<dbReference type="InterPro" id="IPR050066">
    <property type="entry name" value="UvrABC_protein_C"/>
</dbReference>
<keyword evidence="3 7" id="KW-0228">DNA excision</keyword>
<dbReference type="SUPFAM" id="SSF82771">
    <property type="entry name" value="GIY-YIG endonuclease"/>
    <property type="match status" value="1"/>
</dbReference>
<dbReference type="InterPro" id="IPR010994">
    <property type="entry name" value="RuvA_2-like"/>
</dbReference>
<name>A0A846MQ29_9BACT</name>
<dbReference type="CDD" id="cd10434">
    <property type="entry name" value="GIY-YIG_UvrC_Cho"/>
    <property type="match status" value="1"/>
</dbReference>
<dbReference type="GO" id="GO:0005737">
    <property type="term" value="C:cytoplasm"/>
    <property type="evidence" value="ECO:0007669"/>
    <property type="project" value="UniProtKB-SubCell"/>
</dbReference>
<feature type="domain" description="UvrC family homology region profile" evidence="10">
    <location>
        <begin position="277"/>
        <end position="479"/>
    </location>
</feature>
<feature type="coiled-coil region" evidence="8">
    <location>
        <begin position="354"/>
        <end position="381"/>
    </location>
</feature>
<dbReference type="HAMAP" id="MF_00203">
    <property type="entry name" value="UvrC"/>
    <property type="match status" value="1"/>
</dbReference>
<dbReference type="SMART" id="SM00465">
    <property type="entry name" value="GIYc"/>
    <property type="match status" value="1"/>
</dbReference>
<dbReference type="Gene3D" id="3.30.420.340">
    <property type="entry name" value="UvrC, RNAse H endonuclease domain"/>
    <property type="match status" value="1"/>
</dbReference>
<comment type="function">
    <text evidence="7">The UvrABC repair system catalyzes the recognition and processing of DNA lesions. UvrC both incises the 5' and 3' sides of the lesion. The N-terminal half is responsible for the 3' incision and the C-terminal half is responsible for the 5' incision.</text>
</comment>
<keyword evidence="8" id="KW-0175">Coiled coil</keyword>
<dbReference type="Pfam" id="PF01541">
    <property type="entry name" value="GIY-YIG"/>
    <property type="match status" value="1"/>
</dbReference>
<dbReference type="FunFam" id="3.30.420.340:FF:000001">
    <property type="entry name" value="UvrABC system protein C"/>
    <property type="match status" value="1"/>
</dbReference>
<dbReference type="InterPro" id="IPR047296">
    <property type="entry name" value="GIY-YIG_UvrC_Cho"/>
</dbReference>
<gene>
    <name evidence="7" type="primary">uvrC</name>
    <name evidence="11" type="ORF">FHS56_000968</name>
</gene>
<dbReference type="GO" id="GO:0009381">
    <property type="term" value="F:excinuclease ABC activity"/>
    <property type="evidence" value="ECO:0007669"/>
    <property type="project" value="UniProtKB-UniRule"/>
</dbReference>